<organism evidence="2 3">
    <name type="scientific">Adineta steineri</name>
    <dbReference type="NCBI Taxonomy" id="433720"/>
    <lineage>
        <taxon>Eukaryota</taxon>
        <taxon>Metazoa</taxon>
        <taxon>Spiralia</taxon>
        <taxon>Gnathifera</taxon>
        <taxon>Rotifera</taxon>
        <taxon>Eurotatoria</taxon>
        <taxon>Bdelloidea</taxon>
        <taxon>Adinetida</taxon>
        <taxon>Adinetidae</taxon>
        <taxon>Adineta</taxon>
    </lineage>
</organism>
<keyword evidence="3" id="KW-1185">Reference proteome</keyword>
<sequence length="106" mass="12142">MLLEHYLNIGKTLSFNEADQSNVLFSLIKRLMLQSECCSYILIQAILIPLIFNNNTLKYLHLIFKEPASNYPMVLSEPIIQRISVQSMILEVEQGMLLKIVSKLTA</sequence>
<dbReference type="Proteomes" id="UP000663877">
    <property type="component" value="Unassembled WGS sequence"/>
</dbReference>
<dbReference type="Proteomes" id="UP000663832">
    <property type="component" value="Unassembled WGS sequence"/>
</dbReference>
<evidence type="ECO:0000313" key="2">
    <source>
        <dbReference type="EMBL" id="CAF1665041.1"/>
    </source>
</evidence>
<dbReference type="EMBL" id="CAJNOI010005214">
    <property type="protein sequence ID" value="CAF1561700.1"/>
    <property type="molecule type" value="Genomic_DNA"/>
</dbReference>
<accession>A0A816FS35</accession>
<evidence type="ECO:0000313" key="1">
    <source>
        <dbReference type="EMBL" id="CAF1561700.1"/>
    </source>
</evidence>
<name>A0A816FS35_9BILA</name>
<reference evidence="2" key="1">
    <citation type="submission" date="2021-02" db="EMBL/GenBank/DDBJ databases">
        <authorList>
            <person name="Nowell W R."/>
        </authorList>
    </citation>
    <scope>NUCLEOTIDE SEQUENCE</scope>
</reference>
<gene>
    <name evidence="1" type="ORF">BJG266_LOCUS47003</name>
    <name evidence="2" type="ORF">QVE165_LOCUS64043</name>
</gene>
<proteinExistence type="predicted"/>
<evidence type="ECO:0000313" key="3">
    <source>
        <dbReference type="Proteomes" id="UP000663832"/>
    </source>
</evidence>
<comment type="caution">
    <text evidence="2">The sequence shown here is derived from an EMBL/GenBank/DDBJ whole genome shotgun (WGS) entry which is preliminary data.</text>
</comment>
<dbReference type="EMBL" id="CAJNOM010005620">
    <property type="protein sequence ID" value="CAF1665041.1"/>
    <property type="molecule type" value="Genomic_DNA"/>
</dbReference>
<dbReference type="AlphaFoldDB" id="A0A816FS35"/>
<protein>
    <submittedName>
        <fullName evidence="2">Uncharacterized protein</fullName>
    </submittedName>
</protein>